<feature type="transmembrane region" description="Helical" evidence="5">
    <location>
        <begin position="297"/>
        <end position="320"/>
    </location>
</feature>
<feature type="transmembrane region" description="Helical" evidence="5">
    <location>
        <begin position="12"/>
        <end position="32"/>
    </location>
</feature>
<feature type="transmembrane region" description="Helical" evidence="5">
    <location>
        <begin position="141"/>
        <end position="163"/>
    </location>
</feature>
<feature type="transmembrane region" description="Helical" evidence="5">
    <location>
        <begin position="111"/>
        <end position="129"/>
    </location>
</feature>
<feature type="domain" description="VanZ-like" evidence="6">
    <location>
        <begin position="49"/>
        <end position="189"/>
    </location>
</feature>
<dbReference type="eggNOG" id="COG1714">
    <property type="taxonomic scope" value="Bacteria"/>
</dbReference>
<keyword evidence="2 5" id="KW-0812">Transmembrane</keyword>
<evidence type="ECO:0000313" key="8">
    <source>
        <dbReference type="EMBL" id="ADI07832.1"/>
    </source>
</evidence>
<gene>
    <name evidence="8" type="ordered locus">SBI_04712</name>
</gene>
<organism evidence="8 9">
    <name type="scientific">Streptomyces bingchenggensis (strain BCW-1)</name>
    <dbReference type="NCBI Taxonomy" id="749414"/>
    <lineage>
        <taxon>Bacteria</taxon>
        <taxon>Bacillati</taxon>
        <taxon>Actinomycetota</taxon>
        <taxon>Actinomycetes</taxon>
        <taxon>Kitasatosporales</taxon>
        <taxon>Streptomycetaceae</taxon>
        <taxon>Streptomyces</taxon>
    </lineage>
</organism>
<dbReference type="InterPro" id="IPR053150">
    <property type="entry name" value="Teicoplanin_resist-assoc"/>
</dbReference>
<dbReference type="InterPro" id="IPR010432">
    <property type="entry name" value="RDD"/>
</dbReference>
<reference evidence="8 9" key="1">
    <citation type="journal article" date="2010" name="J. Bacteriol.">
        <title>Genome sequence of the milbemycin-producing bacterium Streptomyces bingchenggensis.</title>
        <authorList>
            <person name="Wang X.J."/>
            <person name="Yan Y.J."/>
            <person name="Zhang B."/>
            <person name="An J."/>
            <person name="Wang J.J."/>
            <person name="Tian J."/>
            <person name="Jiang L."/>
            <person name="Chen Y.H."/>
            <person name="Huang S.X."/>
            <person name="Yin M."/>
            <person name="Zhang J."/>
            <person name="Gao A.L."/>
            <person name="Liu C.X."/>
            <person name="Zhu Z.X."/>
            <person name="Xiang W.S."/>
        </authorList>
    </citation>
    <scope>NUCLEOTIDE SEQUENCE [LARGE SCALE GENOMIC DNA]</scope>
    <source>
        <strain evidence="8 9">BCW-1</strain>
    </source>
</reference>
<dbReference type="GO" id="GO:0016020">
    <property type="term" value="C:membrane"/>
    <property type="evidence" value="ECO:0007669"/>
    <property type="project" value="UniProtKB-SubCell"/>
</dbReference>
<accession>D7BZ96</accession>
<evidence type="ECO:0000256" key="1">
    <source>
        <dbReference type="ARBA" id="ARBA00004141"/>
    </source>
</evidence>
<keyword evidence="4 5" id="KW-0472">Membrane</keyword>
<feature type="domain" description="RDD" evidence="7">
    <location>
        <begin position="213"/>
        <end position="314"/>
    </location>
</feature>
<dbReference type="RefSeq" id="WP_014177302.1">
    <property type="nucleotide sequence ID" value="NC_016582.1"/>
</dbReference>
<dbReference type="AlphaFoldDB" id="D7BZ96"/>
<dbReference type="Pfam" id="PF04892">
    <property type="entry name" value="VanZ"/>
    <property type="match status" value="1"/>
</dbReference>
<feature type="transmembrane region" description="Helical" evidence="5">
    <location>
        <begin position="44"/>
        <end position="64"/>
    </location>
</feature>
<dbReference type="PANTHER" id="PTHR36834:SF1">
    <property type="entry name" value="INTEGRAL MEMBRANE PROTEIN"/>
    <property type="match status" value="1"/>
</dbReference>
<dbReference type="Pfam" id="PF06271">
    <property type="entry name" value="RDD"/>
    <property type="match status" value="1"/>
</dbReference>
<evidence type="ECO:0000313" key="9">
    <source>
        <dbReference type="Proteomes" id="UP000000377"/>
    </source>
</evidence>
<evidence type="ECO:0000259" key="6">
    <source>
        <dbReference type="Pfam" id="PF04892"/>
    </source>
</evidence>
<sequence length="440" mass="46346">MTDAYLLPIKTAAALFPLLAVALFLPTAVALYRRHGVMSRGRALSLYGFLYYALSAFCMTVVPLPRRSADMCTRFAAVADPQLIPGNTFGDIWKEAHGKVSVNALVLQNPAVAGTLFNLLLLLPLGVFLRYHFRQGPRATAALGFGASLFFELTQWSGVWGLYACPYRLFDVDDLIVNTSGAMLGWVLAGPVARRLPTLETLDGRALARHPVPFGRRLTALVVDLVGYAAATLLAIVVSAGLGGTDLVSWVPIAAFAGWFVVLPYLTGATPGKRLLLLRVVPSDGGALPLWRLAVRALVLGVAALPLLAGLSLAAAVLLFEPSLSGFVNTATALQANGEDAVYLVASSPEQALVAVLGIALLVAYGLRTLRHPDGLGPHETLSGLRNEALPHTRARRPRTTVAVPVAVTVPAPVTVPVAVGAAPVAVRAAAPQQKTLTSV</sequence>
<evidence type="ECO:0000256" key="3">
    <source>
        <dbReference type="ARBA" id="ARBA00022989"/>
    </source>
</evidence>
<evidence type="ECO:0000256" key="5">
    <source>
        <dbReference type="SAM" id="Phobius"/>
    </source>
</evidence>
<evidence type="ECO:0000259" key="7">
    <source>
        <dbReference type="Pfam" id="PF06271"/>
    </source>
</evidence>
<proteinExistence type="predicted"/>
<keyword evidence="3 5" id="KW-1133">Transmembrane helix</keyword>
<dbReference type="KEGG" id="sbh:SBI_04712"/>
<evidence type="ECO:0000256" key="2">
    <source>
        <dbReference type="ARBA" id="ARBA00022692"/>
    </source>
</evidence>
<dbReference type="EMBL" id="CP002047">
    <property type="protein sequence ID" value="ADI07832.1"/>
    <property type="molecule type" value="Genomic_DNA"/>
</dbReference>
<feature type="transmembrane region" description="Helical" evidence="5">
    <location>
        <begin position="247"/>
        <end position="266"/>
    </location>
</feature>
<name>D7BZ96_STRBB</name>
<evidence type="ECO:0000256" key="4">
    <source>
        <dbReference type="ARBA" id="ARBA00023136"/>
    </source>
</evidence>
<dbReference type="STRING" id="749414.SBI_04712"/>
<dbReference type="eggNOG" id="COG4767">
    <property type="taxonomic scope" value="Bacteria"/>
</dbReference>
<protein>
    <submittedName>
        <fullName evidence="8">Permease</fullName>
    </submittedName>
</protein>
<dbReference type="PATRIC" id="fig|749414.3.peg.4871"/>
<feature type="transmembrane region" description="Helical" evidence="5">
    <location>
        <begin position="218"/>
        <end position="241"/>
    </location>
</feature>
<dbReference type="InterPro" id="IPR006976">
    <property type="entry name" value="VanZ-like"/>
</dbReference>
<keyword evidence="9" id="KW-1185">Reference proteome</keyword>
<dbReference type="PANTHER" id="PTHR36834">
    <property type="entry name" value="MEMBRANE PROTEIN-RELATED"/>
    <property type="match status" value="1"/>
</dbReference>
<feature type="transmembrane region" description="Helical" evidence="5">
    <location>
        <begin position="352"/>
        <end position="370"/>
    </location>
</feature>
<dbReference type="Proteomes" id="UP000000377">
    <property type="component" value="Chromosome"/>
</dbReference>
<comment type="subcellular location">
    <subcellularLocation>
        <location evidence="1">Membrane</location>
        <topology evidence="1">Multi-pass membrane protein</topology>
    </subcellularLocation>
</comment>
<dbReference type="HOGENOM" id="CLU_653428_0_0_11"/>